<dbReference type="Gene3D" id="1.25.40.20">
    <property type="entry name" value="Ankyrin repeat-containing domain"/>
    <property type="match status" value="3"/>
</dbReference>
<keyword evidence="5" id="KW-1185">Reference proteome</keyword>
<evidence type="ECO:0000313" key="5">
    <source>
        <dbReference type="Proteomes" id="UP000002630"/>
    </source>
</evidence>
<reference evidence="4 5" key="1">
    <citation type="journal article" date="2010" name="Nature">
        <title>The Ectocarpus genome and the independent evolution of multicellularity in brown algae.</title>
        <authorList>
            <person name="Cock J.M."/>
            <person name="Sterck L."/>
            <person name="Rouze P."/>
            <person name="Scornet D."/>
            <person name="Allen A.E."/>
            <person name="Amoutzias G."/>
            <person name="Anthouard V."/>
            <person name="Artiguenave F."/>
            <person name="Aury J.M."/>
            <person name="Badger J.H."/>
            <person name="Beszteri B."/>
            <person name="Billiau K."/>
            <person name="Bonnet E."/>
            <person name="Bothwell J.H."/>
            <person name="Bowler C."/>
            <person name="Boyen C."/>
            <person name="Brownlee C."/>
            <person name="Carrano C.J."/>
            <person name="Charrier B."/>
            <person name="Cho G.Y."/>
            <person name="Coelho S.M."/>
            <person name="Collen J."/>
            <person name="Corre E."/>
            <person name="Da Silva C."/>
            <person name="Delage L."/>
            <person name="Delaroque N."/>
            <person name="Dittami S.M."/>
            <person name="Doulbeau S."/>
            <person name="Elias M."/>
            <person name="Farnham G."/>
            <person name="Gachon C.M."/>
            <person name="Gschloessl B."/>
            <person name="Heesch S."/>
            <person name="Jabbari K."/>
            <person name="Jubin C."/>
            <person name="Kawai H."/>
            <person name="Kimura K."/>
            <person name="Kloareg B."/>
            <person name="Kupper F.C."/>
            <person name="Lang D."/>
            <person name="Le Bail A."/>
            <person name="Leblanc C."/>
            <person name="Lerouge P."/>
            <person name="Lohr M."/>
            <person name="Lopez P.J."/>
            <person name="Martens C."/>
            <person name="Maumus F."/>
            <person name="Michel G."/>
            <person name="Miranda-Saavedra D."/>
            <person name="Morales J."/>
            <person name="Moreau H."/>
            <person name="Motomura T."/>
            <person name="Nagasato C."/>
            <person name="Napoli C.A."/>
            <person name="Nelson D.R."/>
            <person name="Nyvall-Collen P."/>
            <person name="Peters A.F."/>
            <person name="Pommier C."/>
            <person name="Potin P."/>
            <person name="Poulain J."/>
            <person name="Quesneville H."/>
            <person name="Read B."/>
            <person name="Rensing S.A."/>
            <person name="Ritter A."/>
            <person name="Rousvoal S."/>
            <person name="Samanta M."/>
            <person name="Samson G."/>
            <person name="Schroeder D.C."/>
            <person name="Segurens B."/>
            <person name="Strittmatter M."/>
            <person name="Tonon T."/>
            <person name="Tregear J.W."/>
            <person name="Valentin K."/>
            <person name="von Dassow P."/>
            <person name="Yamagishi T."/>
            <person name="Van de Peer Y."/>
            <person name="Wincker P."/>
        </authorList>
    </citation>
    <scope>NUCLEOTIDE SEQUENCE [LARGE SCALE GENOMIC DNA]</scope>
    <source>
        <strain evidence="5">Ec32 / CCAP1310/4</strain>
    </source>
</reference>
<feature type="repeat" description="ANK" evidence="3">
    <location>
        <begin position="72"/>
        <end position="104"/>
    </location>
</feature>
<dbReference type="SUPFAM" id="SSF48403">
    <property type="entry name" value="Ankyrin repeat"/>
    <property type="match status" value="1"/>
</dbReference>
<evidence type="ECO:0000256" key="2">
    <source>
        <dbReference type="ARBA" id="ARBA00023043"/>
    </source>
</evidence>
<feature type="repeat" description="ANK" evidence="3">
    <location>
        <begin position="204"/>
        <end position="236"/>
    </location>
</feature>
<dbReference type="STRING" id="2880.D8LNN6"/>
<dbReference type="eggNOG" id="KOG4177">
    <property type="taxonomic scope" value="Eukaryota"/>
</dbReference>
<proteinExistence type="predicted"/>
<evidence type="ECO:0000256" key="3">
    <source>
        <dbReference type="PROSITE-ProRule" id="PRU00023"/>
    </source>
</evidence>
<dbReference type="SMART" id="SM00248">
    <property type="entry name" value="ANK"/>
    <property type="match status" value="8"/>
</dbReference>
<dbReference type="PANTHER" id="PTHR24166:SF48">
    <property type="entry name" value="PROTEIN VAPYRIN"/>
    <property type="match status" value="1"/>
</dbReference>
<keyword evidence="1" id="KW-0677">Repeat</keyword>
<sequence length="464" mass="49309">MDSGDLLGVAILTKSEDDVRRMIGKPGFRRHSLNQVLRSGDHTPLGLATSAGRLGMVKLLIDAGADPLAYCDGDNCIHVAARYGHPKIVSELIRRGVSVEVSTLDQRRPLFIAAQQSSVETVQVLIEAGADIEFRHEGFFTALFMAAQSGRTGVAIELIKSGAYTGPQGRHRWTPLMQSAHRGYLEIAKALLEHQCPPDSRNEQGCTALHLAASANQAGLMKLLLDYGADRDLETVEGATPLQWAVKESQMEAAVLLTTYRPSPVRRPPDSLHLCVLRNDFGAARDLLSRGAPPDHADRDGVTPLQSAVLIASPRMVEVMLRGGADESAALPAARAGGKAGVTPLALSSARLSGRRQECADARVARARVRVRDALLRVGAVRAGCWRWPELLEVLPVASGEEVATGSALSSAGRAVQGKKGVGSGDGLGASLGRGRVPGAGLVRLGNRDRSKRVALMTKAALNR</sequence>
<keyword evidence="2 3" id="KW-0040">ANK repeat</keyword>
<dbReference type="InParanoid" id="D8LNN6"/>
<evidence type="ECO:0000256" key="1">
    <source>
        <dbReference type="ARBA" id="ARBA00022737"/>
    </source>
</evidence>
<dbReference type="Pfam" id="PF13637">
    <property type="entry name" value="Ank_4"/>
    <property type="match status" value="1"/>
</dbReference>
<dbReference type="InterPro" id="IPR050889">
    <property type="entry name" value="Dendritic_Spine_Reg/Scaffold"/>
</dbReference>
<accession>D8LNN6</accession>
<evidence type="ECO:0000313" key="4">
    <source>
        <dbReference type="EMBL" id="CBN78246.1"/>
    </source>
</evidence>
<feature type="repeat" description="ANK" evidence="3">
    <location>
        <begin position="40"/>
        <end position="66"/>
    </location>
</feature>
<dbReference type="PROSITE" id="PS50297">
    <property type="entry name" value="ANK_REP_REGION"/>
    <property type="match status" value="5"/>
</dbReference>
<dbReference type="PROSITE" id="PS50088">
    <property type="entry name" value="ANK_REPEAT"/>
    <property type="match status" value="5"/>
</dbReference>
<dbReference type="AlphaFoldDB" id="D8LNN6"/>
<gene>
    <name evidence="4" type="ORF">Esi_0005_0068</name>
</gene>
<protein>
    <submittedName>
        <fullName evidence="4">Similar to ankyrin 2,3/unc44</fullName>
    </submittedName>
</protein>
<dbReference type="InterPro" id="IPR002110">
    <property type="entry name" value="Ankyrin_rpt"/>
</dbReference>
<feature type="repeat" description="ANK" evidence="3">
    <location>
        <begin position="300"/>
        <end position="326"/>
    </location>
</feature>
<dbReference type="Pfam" id="PF12796">
    <property type="entry name" value="Ank_2"/>
    <property type="match status" value="2"/>
</dbReference>
<name>D8LNN6_ECTSI</name>
<feature type="repeat" description="ANK" evidence="3">
    <location>
        <begin position="105"/>
        <end position="137"/>
    </location>
</feature>
<dbReference type="OrthoDB" id="46760at2759"/>
<dbReference type="EMBL" id="FN649760">
    <property type="protein sequence ID" value="CBN78246.1"/>
    <property type="molecule type" value="Genomic_DNA"/>
</dbReference>
<dbReference type="InterPro" id="IPR036770">
    <property type="entry name" value="Ankyrin_rpt-contain_sf"/>
</dbReference>
<dbReference type="Proteomes" id="UP000002630">
    <property type="component" value="Unassembled WGS sequence"/>
</dbReference>
<dbReference type="PANTHER" id="PTHR24166">
    <property type="entry name" value="ROLLING PEBBLES, ISOFORM B"/>
    <property type="match status" value="1"/>
</dbReference>
<organism evidence="4 5">
    <name type="scientific">Ectocarpus siliculosus</name>
    <name type="common">Brown alga</name>
    <name type="synonym">Conferva siliculosa</name>
    <dbReference type="NCBI Taxonomy" id="2880"/>
    <lineage>
        <taxon>Eukaryota</taxon>
        <taxon>Sar</taxon>
        <taxon>Stramenopiles</taxon>
        <taxon>Ochrophyta</taxon>
        <taxon>PX clade</taxon>
        <taxon>Phaeophyceae</taxon>
        <taxon>Ectocarpales</taxon>
        <taxon>Ectocarpaceae</taxon>
        <taxon>Ectocarpus</taxon>
    </lineage>
</organism>